<evidence type="ECO:0000313" key="4">
    <source>
        <dbReference type="Proteomes" id="UP000429607"/>
    </source>
</evidence>
<reference evidence="3 4" key="1">
    <citation type="submission" date="2018-09" db="EMBL/GenBank/DDBJ databases">
        <title>Genomic investigation of the strawberry pathogen Phytophthora fragariae indicates pathogenicity is determined by transcriptional variation in three key races.</title>
        <authorList>
            <person name="Adams T.M."/>
            <person name="Armitage A.D."/>
            <person name="Sobczyk M.K."/>
            <person name="Bates H.J."/>
            <person name="Dunwell J.M."/>
            <person name="Nellist C.F."/>
            <person name="Harrison R.J."/>
        </authorList>
    </citation>
    <scope>NUCLEOTIDE SEQUENCE [LARGE SCALE GENOMIC DNA]</scope>
    <source>
        <strain evidence="3 4">SCRP249</strain>
    </source>
</reference>
<organism evidence="3 4">
    <name type="scientific">Phytophthora rubi</name>
    <dbReference type="NCBI Taxonomy" id="129364"/>
    <lineage>
        <taxon>Eukaryota</taxon>
        <taxon>Sar</taxon>
        <taxon>Stramenopiles</taxon>
        <taxon>Oomycota</taxon>
        <taxon>Peronosporomycetes</taxon>
        <taxon>Peronosporales</taxon>
        <taxon>Peronosporaceae</taxon>
        <taxon>Phytophthora</taxon>
    </lineage>
</organism>
<keyword evidence="1" id="KW-0511">Multifunctional enzyme</keyword>
<dbReference type="PANTHER" id="PTHR37984:SF5">
    <property type="entry name" value="PROTEIN NYNRIN-LIKE"/>
    <property type="match status" value="1"/>
</dbReference>
<dbReference type="InterPro" id="IPR041577">
    <property type="entry name" value="RT_RNaseH_2"/>
</dbReference>
<dbReference type="AlphaFoldDB" id="A0A6A3IVR8"/>
<proteinExistence type="predicted"/>
<accession>A0A6A3IVR8</accession>
<dbReference type="EMBL" id="QXFV01002578">
    <property type="protein sequence ID" value="KAE8985902.1"/>
    <property type="molecule type" value="Genomic_DNA"/>
</dbReference>
<dbReference type="Proteomes" id="UP000429607">
    <property type="component" value="Unassembled WGS sequence"/>
</dbReference>
<dbReference type="FunFam" id="3.30.70.270:FF:000020">
    <property type="entry name" value="Transposon Tf2-6 polyprotein-like Protein"/>
    <property type="match status" value="1"/>
</dbReference>
<feature type="domain" description="Reverse transcriptase/retrotransposon-derived protein RNase H-like" evidence="2">
    <location>
        <begin position="71"/>
        <end position="158"/>
    </location>
</feature>
<dbReference type="Gene3D" id="3.30.70.270">
    <property type="match status" value="1"/>
</dbReference>
<evidence type="ECO:0000256" key="1">
    <source>
        <dbReference type="ARBA" id="ARBA00023268"/>
    </source>
</evidence>
<dbReference type="PANTHER" id="PTHR37984">
    <property type="entry name" value="PROTEIN CBG26694"/>
    <property type="match status" value="1"/>
</dbReference>
<name>A0A6A3IVR8_9STRA</name>
<dbReference type="SUPFAM" id="SSF56672">
    <property type="entry name" value="DNA/RNA polymerases"/>
    <property type="match status" value="1"/>
</dbReference>
<gene>
    <name evidence="3" type="ORF">PR001_g22755</name>
</gene>
<dbReference type="InterPro" id="IPR050951">
    <property type="entry name" value="Retrovirus_Pol_polyprotein"/>
</dbReference>
<evidence type="ECO:0000259" key="2">
    <source>
        <dbReference type="Pfam" id="PF17919"/>
    </source>
</evidence>
<dbReference type="InterPro" id="IPR043128">
    <property type="entry name" value="Rev_trsase/Diguanyl_cyclase"/>
</dbReference>
<protein>
    <recommendedName>
        <fullName evidence="2">Reverse transcriptase/retrotransposon-derived protein RNase H-like domain-containing protein</fullName>
    </recommendedName>
</protein>
<sequence length="158" mass="18098">MEYLGHHLSDKGVHPAERLVRSVREFPRPTDATEVKRFVHLAGYYRKFIAAIGSIVEPMTKLLKKDVQWDWSEAQEFAFERVKMLLTTRPLLLYPNFELLFRLVTDASKVGLGACLMQDHGHGWQPIAYGSKVNNSAESNYSITELECLAVVWSVKLF</sequence>
<evidence type="ECO:0000313" key="3">
    <source>
        <dbReference type="EMBL" id="KAE8985902.1"/>
    </source>
</evidence>
<dbReference type="GO" id="GO:0003824">
    <property type="term" value="F:catalytic activity"/>
    <property type="evidence" value="ECO:0007669"/>
    <property type="project" value="UniProtKB-KW"/>
</dbReference>
<dbReference type="Pfam" id="PF17919">
    <property type="entry name" value="RT_RNaseH_2"/>
    <property type="match status" value="1"/>
</dbReference>
<comment type="caution">
    <text evidence="3">The sequence shown here is derived from an EMBL/GenBank/DDBJ whole genome shotgun (WGS) entry which is preliminary data.</text>
</comment>
<dbReference type="InterPro" id="IPR043502">
    <property type="entry name" value="DNA/RNA_pol_sf"/>
</dbReference>